<keyword evidence="8" id="KW-0498">Mitosis</keyword>
<comment type="subcellular location">
    <subcellularLocation>
        <location evidence="1">Chromosome</location>
    </subcellularLocation>
    <subcellularLocation>
        <location evidence="2">Cytoplasm</location>
    </subcellularLocation>
</comment>
<comment type="similarity">
    <text evidence="3">Belongs to the CND2 (condensin subunit 2) family.</text>
</comment>
<proteinExistence type="inferred from homology"/>
<dbReference type="PANTHER" id="PTHR13108">
    <property type="entry name" value="CONDENSIN COMPLEX SUBUNIT 2"/>
    <property type="match status" value="1"/>
</dbReference>
<gene>
    <name evidence="12" type="ORF">NLJ89_g9245</name>
</gene>
<evidence type="ECO:0000256" key="7">
    <source>
        <dbReference type="ARBA" id="ARBA00022618"/>
    </source>
</evidence>
<keyword evidence="10" id="KW-0131">Cell cycle</keyword>
<feature type="compositionally biased region" description="Acidic residues" evidence="11">
    <location>
        <begin position="1"/>
        <end position="15"/>
    </location>
</feature>
<keyword evidence="13" id="KW-1185">Reference proteome</keyword>
<evidence type="ECO:0000256" key="2">
    <source>
        <dbReference type="ARBA" id="ARBA00004496"/>
    </source>
</evidence>
<dbReference type="GO" id="GO:0007076">
    <property type="term" value="P:mitotic chromosome condensation"/>
    <property type="evidence" value="ECO:0007669"/>
    <property type="project" value="InterPro"/>
</dbReference>
<evidence type="ECO:0000256" key="5">
    <source>
        <dbReference type="ARBA" id="ARBA00022454"/>
    </source>
</evidence>
<evidence type="ECO:0000313" key="13">
    <source>
        <dbReference type="Proteomes" id="UP001148786"/>
    </source>
</evidence>
<dbReference type="PANTHER" id="PTHR13108:SF9">
    <property type="entry name" value="CONDENSIN COMPLEX SUBUNIT 2"/>
    <property type="match status" value="1"/>
</dbReference>
<evidence type="ECO:0000256" key="11">
    <source>
        <dbReference type="SAM" id="MobiDB-lite"/>
    </source>
</evidence>
<accession>A0A9W8JR58</accession>
<dbReference type="OrthoDB" id="3055014at2759"/>
<sequence length="108" mass="12013">MDVDDADKDDLEPTDPSESRQFSQVITGLNRTYPRDKMEEISTSFCFICLLHLANEQGLKLEAAVEDSPRESGMEVEDEFVSGDKKIGNIWDVKVRASGLSVGLEFLG</sequence>
<evidence type="ECO:0000256" key="9">
    <source>
        <dbReference type="ARBA" id="ARBA00023067"/>
    </source>
</evidence>
<keyword evidence="9" id="KW-0226">DNA condensation</keyword>
<reference evidence="12" key="1">
    <citation type="submission" date="2022-07" db="EMBL/GenBank/DDBJ databases">
        <title>Genome Sequence of Agrocybe chaxingu.</title>
        <authorList>
            <person name="Buettner E."/>
        </authorList>
    </citation>
    <scope>NUCLEOTIDE SEQUENCE</scope>
    <source>
        <strain evidence="12">MP-N11</strain>
    </source>
</reference>
<dbReference type="GO" id="GO:0051301">
    <property type="term" value="P:cell division"/>
    <property type="evidence" value="ECO:0007669"/>
    <property type="project" value="UniProtKB-KW"/>
</dbReference>
<dbReference type="GO" id="GO:0000796">
    <property type="term" value="C:condensin complex"/>
    <property type="evidence" value="ECO:0007669"/>
    <property type="project" value="InterPro"/>
</dbReference>
<dbReference type="InterPro" id="IPR022816">
    <property type="entry name" value="Condensin_barren_su2"/>
</dbReference>
<evidence type="ECO:0000256" key="1">
    <source>
        <dbReference type="ARBA" id="ARBA00004286"/>
    </source>
</evidence>
<keyword evidence="5" id="KW-0158">Chromosome</keyword>
<keyword evidence="7" id="KW-0132">Cell division</keyword>
<dbReference type="Proteomes" id="UP001148786">
    <property type="component" value="Unassembled WGS sequence"/>
</dbReference>
<dbReference type="GO" id="GO:0003682">
    <property type="term" value="F:chromatin binding"/>
    <property type="evidence" value="ECO:0007669"/>
    <property type="project" value="TreeGrafter"/>
</dbReference>
<evidence type="ECO:0000256" key="10">
    <source>
        <dbReference type="ARBA" id="ARBA00023306"/>
    </source>
</evidence>
<protein>
    <recommendedName>
        <fullName evidence="4">Condensin complex subunit 2</fullName>
    </recommendedName>
</protein>
<evidence type="ECO:0000256" key="6">
    <source>
        <dbReference type="ARBA" id="ARBA00022490"/>
    </source>
</evidence>
<feature type="region of interest" description="Disordered" evidence="11">
    <location>
        <begin position="1"/>
        <end position="23"/>
    </location>
</feature>
<dbReference type="GO" id="GO:0005737">
    <property type="term" value="C:cytoplasm"/>
    <property type="evidence" value="ECO:0007669"/>
    <property type="project" value="UniProtKB-SubCell"/>
</dbReference>
<name>A0A9W8JR58_9AGAR</name>
<keyword evidence="6" id="KW-0963">Cytoplasm</keyword>
<evidence type="ECO:0000256" key="3">
    <source>
        <dbReference type="ARBA" id="ARBA00009471"/>
    </source>
</evidence>
<organism evidence="12 13">
    <name type="scientific">Agrocybe chaxingu</name>
    <dbReference type="NCBI Taxonomy" id="84603"/>
    <lineage>
        <taxon>Eukaryota</taxon>
        <taxon>Fungi</taxon>
        <taxon>Dikarya</taxon>
        <taxon>Basidiomycota</taxon>
        <taxon>Agaricomycotina</taxon>
        <taxon>Agaricomycetes</taxon>
        <taxon>Agaricomycetidae</taxon>
        <taxon>Agaricales</taxon>
        <taxon>Agaricineae</taxon>
        <taxon>Strophariaceae</taxon>
        <taxon>Agrocybe</taxon>
    </lineage>
</organism>
<evidence type="ECO:0000256" key="4">
    <source>
        <dbReference type="ARBA" id="ARBA00016065"/>
    </source>
</evidence>
<dbReference type="EMBL" id="JANKHO010001404">
    <property type="protein sequence ID" value="KAJ3501640.1"/>
    <property type="molecule type" value="Genomic_DNA"/>
</dbReference>
<dbReference type="AlphaFoldDB" id="A0A9W8JR58"/>
<comment type="caution">
    <text evidence="12">The sequence shown here is derived from an EMBL/GenBank/DDBJ whole genome shotgun (WGS) entry which is preliminary data.</text>
</comment>
<dbReference type="Pfam" id="PF05786">
    <property type="entry name" value="Cnd2"/>
    <property type="match status" value="1"/>
</dbReference>
<evidence type="ECO:0000313" key="12">
    <source>
        <dbReference type="EMBL" id="KAJ3501640.1"/>
    </source>
</evidence>
<evidence type="ECO:0000256" key="8">
    <source>
        <dbReference type="ARBA" id="ARBA00022776"/>
    </source>
</evidence>